<reference evidence="3 4" key="1">
    <citation type="submission" date="2014-11" db="EMBL/GenBank/DDBJ databases">
        <title>Whole genome shotgun sequence of Sphingomonas parapaucimobilis NBRC 15100.</title>
        <authorList>
            <person name="Katano-Makiyama Y."/>
            <person name="Hosoyama A."/>
            <person name="Hashimoto M."/>
            <person name="Hosoyama Y."/>
            <person name="Noguchi M."/>
            <person name="Numata M."/>
            <person name="Tsuchikane K."/>
            <person name="Hirakata S."/>
            <person name="Uohara A."/>
            <person name="Shimodaira J."/>
            <person name="Ohji S."/>
            <person name="Ichikawa N."/>
            <person name="Kimura A."/>
            <person name="Yamazoe A."/>
            <person name="Fujita N."/>
        </authorList>
    </citation>
    <scope>NUCLEOTIDE SEQUENCE [LARGE SCALE GENOMIC DNA]</scope>
    <source>
        <strain evidence="3 4">NBRC 15100</strain>
    </source>
</reference>
<name>A0A0A1W4W4_9SPHN</name>
<dbReference type="InterPro" id="IPR002048">
    <property type="entry name" value="EF_hand_dom"/>
</dbReference>
<dbReference type="SUPFAM" id="SSF47473">
    <property type="entry name" value="EF-hand"/>
    <property type="match status" value="1"/>
</dbReference>
<dbReference type="AlphaFoldDB" id="A0A0A1W4W4"/>
<evidence type="ECO:0000313" key="3">
    <source>
        <dbReference type="EMBL" id="GAM00368.1"/>
    </source>
</evidence>
<feature type="compositionally biased region" description="Polar residues" evidence="1">
    <location>
        <begin position="136"/>
        <end position="152"/>
    </location>
</feature>
<feature type="region of interest" description="Disordered" evidence="1">
    <location>
        <begin position="115"/>
        <end position="152"/>
    </location>
</feature>
<dbReference type="GO" id="GO:0005509">
    <property type="term" value="F:calcium ion binding"/>
    <property type="evidence" value="ECO:0007669"/>
    <property type="project" value="InterPro"/>
</dbReference>
<evidence type="ECO:0000256" key="1">
    <source>
        <dbReference type="SAM" id="MobiDB-lite"/>
    </source>
</evidence>
<keyword evidence="4" id="KW-1185">Reference proteome</keyword>
<sequence>MRGWARGLTSLGLMALAATTTACGKKAENRAEADRAAAKAGFVPPSVTSRVDFGSMMARRFRELDRDGNDIITADEMPTTNSRLWELDRNKDGEITESEFFEGMLARFDRMDLNRDGTVTSEEREASRTERPATPSNPVATGATATPPGNVN</sequence>
<proteinExistence type="predicted"/>
<dbReference type="RefSeq" id="WP_042485170.1">
    <property type="nucleotide sequence ID" value="NZ_BBPI01000031.1"/>
</dbReference>
<organism evidence="3 4">
    <name type="scientific">Sphingomonas parapaucimobilis NBRC 15100</name>
    <dbReference type="NCBI Taxonomy" id="1219049"/>
    <lineage>
        <taxon>Bacteria</taxon>
        <taxon>Pseudomonadati</taxon>
        <taxon>Pseudomonadota</taxon>
        <taxon>Alphaproteobacteria</taxon>
        <taxon>Sphingomonadales</taxon>
        <taxon>Sphingomonadaceae</taxon>
        <taxon>Sphingomonas</taxon>
    </lineage>
</organism>
<protein>
    <recommendedName>
        <fullName evidence="2">EF-hand domain-containing protein</fullName>
    </recommendedName>
</protein>
<dbReference type="Proteomes" id="UP000032305">
    <property type="component" value="Unassembled WGS sequence"/>
</dbReference>
<accession>A0A0A1W4W4</accession>
<comment type="caution">
    <text evidence="3">The sequence shown here is derived from an EMBL/GenBank/DDBJ whole genome shotgun (WGS) entry which is preliminary data.</text>
</comment>
<dbReference type="InterPro" id="IPR018247">
    <property type="entry name" value="EF_Hand_1_Ca_BS"/>
</dbReference>
<dbReference type="EMBL" id="BBPI01000031">
    <property type="protein sequence ID" value="GAM00368.1"/>
    <property type="molecule type" value="Genomic_DNA"/>
</dbReference>
<dbReference type="CDD" id="cd00051">
    <property type="entry name" value="EFh"/>
    <property type="match status" value="1"/>
</dbReference>
<dbReference type="Pfam" id="PF13202">
    <property type="entry name" value="EF-hand_5"/>
    <property type="match status" value="2"/>
</dbReference>
<dbReference type="PROSITE" id="PS51257">
    <property type="entry name" value="PROKAR_LIPOPROTEIN"/>
    <property type="match status" value="1"/>
</dbReference>
<dbReference type="InterPro" id="IPR011992">
    <property type="entry name" value="EF-hand-dom_pair"/>
</dbReference>
<dbReference type="PROSITE" id="PS00018">
    <property type="entry name" value="EF_HAND_1"/>
    <property type="match status" value="1"/>
</dbReference>
<dbReference type="Gene3D" id="1.10.238.10">
    <property type="entry name" value="EF-hand"/>
    <property type="match status" value="1"/>
</dbReference>
<dbReference type="eggNOG" id="COG5126">
    <property type="taxonomic scope" value="Bacteria"/>
</dbReference>
<feature type="domain" description="EF-hand" evidence="2">
    <location>
        <begin position="108"/>
        <end position="123"/>
    </location>
</feature>
<evidence type="ECO:0000259" key="2">
    <source>
        <dbReference type="Pfam" id="PF13202"/>
    </source>
</evidence>
<evidence type="ECO:0000313" key="4">
    <source>
        <dbReference type="Proteomes" id="UP000032305"/>
    </source>
</evidence>
<gene>
    <name evidence="3" type="ORF">SP5_031_00110</name>
</gene>
<feature type="domain" description="EF-hand" evidence="2">
    <location>
        <begin position="87"/>
        <end position="100"/>
    </location>
</feature>
<dbReference type="OrthoDB" id="7596931at2"/>
<feature type="compositionally biased region" description="Basic and acidic residues" evidence="1">
    <location>
        <begin position="115"/>
        <end position="131"/>
    </location>
</feature>